<feature type="domain" description="Glycosyl transferase family 1" evidence="1">
    <location>
        <begin position="204"/>
        <end position="359"/>
    </location>
</feature>
<dbReference type="Proteomes" id="UP001223501">
    <property type="component" value="Chromosome"/>
</dbReference>
<dbReference type="InterPro" id="IPR001296">
    <property type="entry name" value="Glyco_trans_1"/>
</dbReference>
<name>A0ABY8VCR4_9FLAO</name>
<dbReference type="Pfam" id="PF00534">
    <property type="entry name" value="Glycos_transf_1"/>
    <property type="match status" value="1"/>
</dbReference>
<reference evidence="2 3" key="1">
    <citation type="submission" date="2022-09" db="EMBL/GenBank/DDBJ databases">
        <title>Whole genome sequencing analysis of tet(X)-positive Empedobacter falsenii YWS9-3.</title>
        <authorList>
            <person name="Chen C."/>
            <person name="Lv Y.-L."/>
        </authorList>
    </citation>
    <scope>NUCLEOTIDE SEQUENCE [LARGE SCALE GENOMIC DNA]</scope>
    <source>
        <strain evidence="2 3">YWS9-3_T</strain>
    </source>
</reference>
<protein>
    <submittedName>
        <fullName evidence="2">Glycosyltransferase</fullName>
    </submittedName>
</protein>
<sequence length="394" mass="45778">MSNQPKKIKVLFRLRSLEMGGVPRVVLDLLRNLPKDKFEFTLMLNLYQGELVKEIPADLKVIVVEKGKEQMSSNSFVQKMQLIWRRLKLEVYNRFPSILYALKVPEKYDIEVSPGYAEFDMVLNSPNKNSRKIGWFHTDVGYDKDQKRVLSRVEKMKHFDFMIFGSKQTRQVIDDLYQVKYPKSTVIYNVIKVDEVLKKAELFEHSYETTLPVFSSMGRLHHRKGYHTLMKVHKRLLEDGFHHKIAVIGGGNEMENLKNQQKELAVENSFLLLDSQTNPYPYIKASDYFILPTQSESYPLVIGEVMCMRKPIISTNVGGIAEMIEDGVDGVLIQYDEDEMYQAMKSFLTNPELVNKIIQGTSTASTKFDENEIYRQVTEVFEQQYQLKLANERG</sequence>
<evidence type="ECO:0000313" key="3">
    <source>
        <dbReference type="Proteomes" id="UP001223501"/>
    </source>
</evidence>
<dbReference type="PANTHER" id="PTHR12526:SF630">
    <property type="entry name" value="GLYCOSYLTRANSFERASE"/>
    <property type="match status" value="1"/>
</dbReference>
<proteinExistence type="predicted"/>
<evidence type="ECO:0000313" key="2">
    <source>
        <dbReference type="EMBL" id="WIH98550.1"/>
    </source>
</evidence>
<dbReference type="EMBL" id="CP106831">
    <property type="protein sequence ID" value="WIH98550.1"/>
    <property type="molecule type" value="Genomic_DNA"/>
</dbReference>
<dbReference type="Gene3D" id="3.40.50.2000">
    <property type="entry name" value="Glycogen Phosphorylase B"/>
    <property type="match status" value="2"/>
</dbReference>
<accession>A0ABY8VCR4</accession>
<dbReference type="SUPFAM" id="SSF53756">
    <property type="entry name" value="UDP-Glycosyltransferase/glycogen phosphorylase"/>
    <property type="match status" value="1"/>
</dbReference>
<dbReference type="RefSeq" id="WP_284584185.1">
    <property type="nucleotide sequence ID" value="NZ_CP106831.1"/>
</dbReference>
<organism evidence="2 3">
    <name type="scientific">Empedobacter falsenii</name>
    <dbReference type="NCBI Taxonomy" id="343874"/>
    <lineage>
        <taxon>Bacteria</taxon>
        <taxon>Pseudomonadati</taxon>
        <taxon>Bacteroidota</taxon>
        <taxon>Flavobacteriia</taxon>
        <taxon>Flavobacteriales</taxon>
        <taxon>Weeksellaceae</taxon>
        <taxon>Empedobacter</taxon>
    </lineage>
</organism>
<evidence type="ECO:0000259" key="1">
    <source>
        <dbReference type="Pfam" id="PF00534"/>
    </source>
</evidence>
<keyword evidence="3" id="KW-1185">Reference proteome</keyword>
<gene>
    <name evidence="2" type="ORF">OBA43_06385</name>
</gene>
<dbReference type="PANTHER" id="PTHR12526">
    <property type="entry name" value="GLYCOSYLTRANSFERASE"/>
    <property type="match status" value="1"/>
</dbReference>
<dbReference type="CDD" id="cd03811">
    <property type="entry name" value="GT4_GT28_WabH-like"/>
    <property type="match status" value="1"/>
</dbReference>